<evidence type="ECO:0000313" key="2">
    <source>
        <dbReference type="EMBL" id="SIR19086.1"/>
    </source>
</evidence>
<dbReference type="EMBL" id="FTNO01000001">
    <property type="protein sequence ID" value="SIR19086.1"/>
    <property type="molecule type" value="Genomic_DNA"/>
</dbReference>
<accession>A0A1N6YWZ3</accession>
<name>A0A1N6YWZ3_9EURY</name>
<dbReference type="Pfam" id="PF26036">
    <property type="entry name" value="Peptidase_inhib_put"/>
    <property type="match status" value="1"/>
</dbReference>
<dbReference type="InterPro" id="IPR058957">
    <property type="entry name" value="Peptidase_inhib_put_dom"/>
</dbReference>
<gene>
    <name evidence="2" type="ORF">SAMN05421858_1756</name>
</gene>
<evidence type="ECO:0000259" key="1">
    <source>
        <dbReference type="Pfam" id="PF26036"/>
    </source>
</evidence>
<evidence type="ECO:0000313" key="3">
    <source>
        <dbReference type="Proteomes" id="UP000186914"/>
    </source>
</evidence>
<sequence>MTYLSHPVRRMRDDPRDESVTLVLRLDDADPEGVESRVEALDGEVDAELAFESLRVVVPQESVADLCEIDGLDAIETAATLGIGSGDAEEDMELDDV</sequence>
<feature type="domain" description="Putative peptidase inhibitor" evidence="1">
    <location>
        <begin position="2"/>
        <end position="83"/>
    </location>
</feature>
<dbReference type="RefSeq" id="WP_076429715.1">
    <property type="nucleotide sequence ID" value="NZ_FTNO01000001.1"/>
</dbReference>
<dbReference type="AlphaFoldDB" id="A0A1N6YWZ3"/>
<keyword evidence="3" id="KW-1185">Reference proteome</keyword>
<proteinExistence type="predicted"/>
<reference evidence="3" key="1">
    <citation type="submission" date="2017-01" db="EMBL/GenBank/DDBJ databases">
        <authorList>
            <person name="Varghese N."/>
            <person name="Submissions S."/>
        </authorList>
    </citation>
    <scope>NUCLEOTIDE SEQUENCE [LARGE SCALE GENOMIC DNA]</scope>
    <source>
        <strain evidence="3">CGMCC 1.7737</strain>
    </source>
</reference>
<organism evidence="2 3">
    <name type="scientific">Haladaptatus litoreus</name>
    <dbReference type="NCBI Taxonomy" id="553468"/>
    <lineage>
        <taxon>Archaea</taxon>
        <taxon>Methanobacteriati</taxon>
        <taxon>Methanobacteriota</taxon>
        <taxon>Stenosarchaea group</taxon>
        <taxon>Halobacteria</taxon>
        <taxon>Halobacteriales</taxon>
        <taxon>Haladaptataceae</taxon>
        <taxon>Haladaptatus</taxon>
    </lineage>
</organism>
<dbReference type="OrthoDB" id="232483at2157"/>
<dbReference type="Proteomes" id="UP000186914">
    <property type="component" value="Unassembled WGS sequence"/>
</dbReference>
<protein>
    <recommendedName>
        <fullName evidence="1">Putative peptidase inhibitor domain-containing protein</fullName>
    </recommendedName>
</protein>